<dbReference type="KEGG" id="nhu:H0264_15815"/>
<sequence length="215" mass="22751">MTYQPGPQNYPTPPVPPQYLPPAPPKKSNALKIILIAFAAIIVLCGGCTALISKSDPASKGTTSETGSPATDSPAKESPATKPIPGLNTPVRDGKFEFVVTEIQSGIPEVGDNPYLAKKAQGAYTIVSLTITNTSDKPYGFSPGNQYVFDTKNRKFSNDASAGMNLQADTSLYADLNPGNTITAQIVFDLPADSQPDYIMLHDSMFSGGVKVSLH</sequence>
<keyword evidence="3" id="KW-0472">Membrane</keyword>
<proteinExistence type="predicted"/>
<keyword evidence="1" id="KW-0732">Signal</keyword>
<feature type="region of interest" description="Disordered" evidence="2">
    <location>
        <begin position="1"/>
        <end position="21"/>
    </location>
</feature>
<reference evidence="5 6" key="1">
    <citation type="submission" date="2020-07" db="EMBL/GenBank/DDBJ databases">
        <authorList>
            <person name="Zhuang K."/>
            <person name="Ran Y."/>
        </authorList>
    </citation>
    <scope>NUCLEOTIDE SEQUENCE [LARGE SCALE GENOMIC DNA]</scope>
    <source>
        <strain evidence="5 6">WCH-YHL-001</strain>
    </source>
</reference>
<protein>
    <submittedName>
        <fullName evidence="5">DUF4352 domain-containing protein</fullName>
    </submittedName>
</protein>
<evidence type="ECO:0000256" key="3">
    <source>
        <dbReference type="SAM" id="Phobius"/>
    </source>
</evidence>
<evidence type="ECO:0000259" key="4">
    <source>
        <dbReference type="Pfam" id="PF11611"/>
    </source>
</evidence>
<keyword evidence="3" id="KW-1133">Transmembrane helix</keyword>
<accession>A0A7D6VI68</accession>
<dbReference type="EMBL" id="CP059399">
    <property type="protein sequence ID" value="QLY33497.1"/>
    <property type="molecule type" value="Genomic_DNA"/>
</dbReference>
<evidence type="ECO:0000256" key="1">
    <source>
        <dbReference type="ARBA" id="ARBA00022729"/>
    </source>
</evidence>
<evidence type="ECO:0000313" key="6">
    <source>
        <dbReference type="Proteomes" id="UP000515512"/>
    </source>
</evidence>
<feature type="transmembrane region" description="Helical" evidence="3">
    <location>
        <begin position="30"/>
        <end position="52"/>
    </location>
</feature>
<dbReference type="RefSeq" id="WP_181584661.1">
    <property type="nucleotide sequence ID" value="NZ_CP059399.1"/>
</dbReference>
<dbReference type="AlphaFoldDB" id="A0A7D6VI68"/>
<feature type="region of interest" description="Disordered" evidence="2">
    <location>
        <begin position="55"/>
        <end position="89"/>
    </location>
</feature>
<organism evidence="5 6">
    <name type="scientific">Nocardia huaxiensis</name>
    <dbReference type="NCBI Taxonomy" id="2755382"/>
    <lineage>
        <taxon>Bacteria</taxon>
        <taxon>Bacillati</taxon>
        <taxon>Actinomycetota</taxon>
        <taxon>Actinomycetes</taxon>
        <taxon>Mycobacteriales</taxon>
        <taxon>Nocardiaceae</taxon>
        <taxon>Nocardia</taxon>
    </lineage>
</organism>
<gene>
    <name evidence="5" type="ORF">H0264_15815</name>
</gene>
<dbReference type="Gene3D" id="2.60.40.1240">
    <property type="match status" value="1"/>
</dbReference>
<evidence type="ECO:0000256" key="2">
    <source>
        <dbReference type="SAM" id="MobiDB-lite"/>
    </source>
</evidence>
<name>A0A7D6VI68_9NOCA</name>
<keyword evidence="3" id="KW-0812">Transmembrane</keyword>
<feature type="compositionally biased region" description="Polar residues" evidence="2">
    <location>
        <begin position="60"/>
        <end position="71"/>
    </location>
</feature>
<dbReference type="Proteomes" id="UP000515512">
    <property type="component" value="Chromosome"/>
</dbReference>
<evidence type="ECO:0000313" key="5">
    <source>
        <dbReference type="EMBL" id="QLY33497.1"/>
    </source>
</evidence>
<feature type="compositionally biased region" description="Pro residues" evidence="2">
    <location>
        <begin position="8"/>
        <end position="21"/>
    </location>
</feature>
<feature type="domain" description="DUF4352" evidence="4">
    <location>
        <begin position="86"/>
        <end position="209"/>
    </location>
</feature>
<dbReference type="InterPro" id="IPR029051">
    <property type="entry name" value="DUF4352"/>
</dbReference>
<dbReference type="Pfam" id="PF11611">
    <property type="entry name" value="DUF4352"/>
    <property type="match status" value="1"/>
</dbReference>
<dbReference type="InterPro" id="IPR029050">
    <property type="entry name" value="Immunoprotect_excell_Ig-like"/>
</dbReference>
<keyword evidence="6" id="KW-1185">Reference proteome</keyword>